<comment type="caution">
    <text evidence="4">The sequence shown here is derived from an EMBL/GenBank/DDBJ whole genome shotgun (WGS) entry which is preliminary data.</text>
</comment>
<accession>A0A8J3Y1T1</accession>
<evidence type="ECO:0000313" key="4">
    <source>
        <dbReference type="EMBL" id="GII59186.1"/>
    </source>
</evidence>
<evidence type="ECO:0000256" key="1">
    <source>
        <dbReference type="ARBA" id="ARBA00023015"/>
    </source>
</evidence>
<reference evidence="4" key="1">
    <citation type="submission" date="2021-01" db="EMBL/GenBank/DDBJ databases">
        <title>Whole genome shotgun sequence of Planotetraspora thailandica NBRC 104271.</title>
        <authorList>
            <person name="Komaki H."/>
            <person name="Tamura T."/>
        </authorList>
    </citation>
    <scope>NUCLEOTIDE SEQUENCE</scope>
    <source>
        <strain evidence="4">NBRC 104271</strain>
    </source>
</reference>
<dbReference type="SUPFAM" id="SSF48498">
    <property type="entry name" value="Tetracyclin repressor-like, C-terminal domain"/>
    <property type="match status" value="1"/>
</dbReference>
<keyword evidence="1" id="KW-0805">Transcription regulation</keyword>
<proteinExistence type="predicted"/>
<dbReference type="Gene3D" id="1.10.357.10">
    <property type="entry name" value="Tetracycline Repressor, domain 2"/>
    <property type="match status" value="1"/>
</dbReference>
<protein>
    <recommendedName>
        <fullName evidence="3">Tetracyclin repressor-like C-terminal domain-containing protein</fullName>
    </recommendedName>
</protein>
<keyword evidence="2" id="KW-0804">Transcription</keyword>
<sequence>MFLAVEALRRYVDNIGLESLAGPTVGSPRERIEKHLAHIVALGLAVFAERGCLMANLAGEVPAHSPVVASAVGAYLDDWVAKLAALIDEAKEAGELTTGISSRDLAELIVDAFEGGAVKAKATSSVEPILRFQRTVAQLLH</sequence>
<dbReference type="InterPro" id="IPR036271">
    <property type="entry name" value="Tet_transcr_reg_TetR-rel_C_sf"/>
</dbReference>
<dbReference type="Pfam" id="PF16925">
    <property type="entry name" value="TetR_C_13"/>
    <property type="match status" value="1"/>
</dbReference>
<dbReference type="AlphaFoldDB" id="A0A8J3Y1T1"/>
<organism evidence="4 5">
    <name type="scientific">Planotetraspora thailandica</name>
    <dbReference type="NCBI Taxonomy" id="487172"/>
    <lineage>
        <taxon>Bacteria</taxon>
        <taxon>Bacillati</taxon>
        <taxon>Actinomycetota</taxon>
        <taxon>Actinomycetes</taxon>
        <taxon>Streptosporangiales</taxon>
        <taxon>Streptosporangiaceae</taxon>
        <taxon>Planotetraspora</taxon>
    </lineage>
</organism>
<dbReference type="EMBL" id="BOOR01000079">
    <property type="protein sequence ID" value="GII59186.1"/>
    <property type="molecule type" value="Genomic_DNA"/>
</dbReference>
<gene>
    <name evidence="4" type="ORF">Pth03_75750</name>
</gene>
<feature type="domain" description="Tetracyclin repressor-like C-terminal" evidence="3">
    <location>
        <begin position="30"/>
        <end position="135"/>
    </location>
</feature>
<evidence type="ECO:0000313" key="5">
    <source>
        <dbReference type="Proteomes" id="UP000605992"/>
    </source>
</evidence>
<dbReference type="InterPro" id="IPR011075">
    <property type="entry name" value="TetR_C"/>
</dbReference>
<dbReference type="PANTHER" id="PTHR47506:SF1">
    <property type="entry name" value="HTH-TYPE TRANSCRIPTIONAL REGULATOR YJDC"/>
    <property type="match status" value="1"/>
</dbReference>
<dbReference type="PANTHER" id="PTHR47506">
    <property type="entry name" value="TRANSCRIPTIONAL REGULATORY PROTEIN"/>
    <property type="match status" value="1"/>
</dbReference>
<evidence type="ECO:0000256" key="2">
    <source>
        <dbReference type="ARBA" id="ARBA00023163"/>
    </source>
</evidence>
<name>A0A8J3Y1T1_9ACTN</name>
<keyword evidence="5" id="KW-1185">Reference proteome</keyword>
<dbReference type="Proteomes" id="UP000605992">
    <property type="component" value="Unassembled WGS sequence"/>
</dbReference>
<evidence type="ECO:0000259" key="3">
    <source>
        <dbReference type="Pfam" id="PF16925"/>
    </source>
</evidence>